<keyword evidence="3" id="KW-1185">Reference proteome</keyword>
<proteinExistence type="predicted"/>
<accession>A0A7G7MF07</accession>
<organism evidence="2 3">
    <name type="scientific">Pseudonocardia petroleophila</name>
    <dbReference type="NCBI Taxonomy" id="37331"/>
    <lineage>
        <taxon>Bacteria</taxon>
        <taxon>Bacillati</taxon>
        <taxon>Actinomycetota</taxon>
        <taxon>Actinomycetes</taxon>
        <taxon>Pseudonocardiales</taxon>
        <taxon>Pseudonocardiaceae</taxon>
        <taxon>Pseudonocardia</taxon>
    </lineage>
</organism>
<sequence length="334" mass="36532">MTDLTSTLGLTAEQVEHVLETAGRAPSLHNAQPWRFRLRTDVIELYADPERRLPVVDPDDREQRIACGAALFTLCLALHGHGIRPIVTLFPDPARPDLVAAVRHGGTRPATPEEQRLLRAVPLRRTNRHPFTDAAVTPQELHALRRAALDEGAWLHVVDDPDQRARIRRLAALAHERQIADPAFTAELRSWTGTAPDRRDGVPAASGGPQPAPQDRWVMRDFTAGTAPERVPGKDFEQDPVIAVLTSHLTGRRAEVQAGQALQRVLLAATVEGLAASFLSQIVEVPGPRDQLRMLIGSTRPPQVVLRIGHGWPVAATPRLAVSDLVVAEPSHLT</sequence>
<evidence type="ECO:0000256" key="1">
    <source>
        <dbReference type="SAM" id="MobiDB-lite"/>
    </source>
</evidence>
<gene>
    <name evidence="2" type="ORF">H6H00_25000</name>
</gene>
<evidence type="ECO:0000313" key="3">
    <source>
        <dbReference type="Proteomes" id="UP000515728"/>
    </source>
</evidence>
<dbReference type="InterPro" id="IPR050627">
    <property type="entry name" value="Nitroreductase/BluB"/>
</dbReference>
<feature type="region of interest" description="Disordered" evidence="1">
    <location>
        <begin position="193"/>
        <end position="215"/>
    </location>
</feature>
<reference evidence="2 3" key="1">
    <citation type="submission" date="2020-08" db="EMBL/GenBank/DDBJ databases">
        <authorList>
            <person name="Mo P."/>
        </authorList>
    </citation>
    <scope>NUCLEOTIDE SEQUENCE [LARGE SCALE GENOMIC DNA]</scope>
    <source>
        <strain evidence="2 3">CGMCC 4.1532</strain>
    </source>
</reference>
<dbReference type="RefSeq" id="WP_185718123.1">
    <property type="nucleotide sequence ID" value="NZ_BAAAWI010000001.1"/>
</dbReference>
<dbReference type="KEGG" id="ppel:H6H00_25000"/>
<protein>
    <submittedName>
        <fullName evidence="2">Nitroreductase family protein</fullName>
    </submittedName>
</protein>
<dbReference type="Proteomes" id="UP000515728">
    <property type="component" value="Chromosome"/>
</dbReference>
<dbReference type="PANTHER" id="PTHR23026">
    <property type="entry name" value="NADPH NITROREDUCTASE"/>
    <property type="match status" value="1"/>
</dbReference>
<name>A0A7G7MF07_9PSEU</name>
<dbReference type="GO" id="GO:0016491">
    <property type="term" value="F:oxidoreductase activity"/>
    <property type="evidence" value="ECO:0007669"/>
    <property type="project" value="InterPro"/>
</dbReference>
<dbReference type="SUPFAM" id="SSF55469">
    <property type="entry name" value="FMN-dependent nitroreductase-like"/>
    <property type="match status" value="2"/>
</dbReference>
<dbReference type="InterPro" id="IPR000415">
    <property type="entry name" value="Nitroreductase-like"/>
</dbReference>
<dbReference type="NCBIfam" id="NF047509">
    <property type="entry name" value="Rv3131_FMN_oxido"/>
    <property type="match status" value="1"/>
</dbReference>
<evidence type="ECO:0000313" key="2">
    <source>
        <dbReference type="EMBL" id="QNG51368.1"/>
    </source>
</evidence>
<dbReference type="Gene3D" id="3.40.109.10">
    <property type="entry name" value="NADH Oxidase"/>
    <property type="match status" value="2"/>
</dbReference>
<dbReference type="PANTHER" id="PTHR23026:SF123">
    <property type="entry name" value="NAD(P)H NITROREDUCTASE RV3131-RELATED"/>
    <property type="match status" value="1"/>
</dbReference>
<dbReference type="EMBL" id="CP060131">
    <property type="protein sequence ID" value="QNG51368.1"/>
    <property type="molecule type" value="Genomic_DNA"/>
</dbReference>
<dbReference type="AlphaFoldDB" id="A0A7G7MF07"/>